<dbReference type="PANTHER" id="PTHR40078:SF1">
    <property type="entry name" value="INTEGRAL MEMBRANE PROTEIN"/>
    <property type="match status" value="1"/>
</dbReference>
<sequence length="249" mass="25831">MVGSVPTSASRPPGVDRPNHAGPATPARRVAARLTGIRLPRRLVQLYAGLLCYGASSALMVRARLGLDPWDVFHQGLARRLGLPIGWLVIGVGVLVLLLWIPLRQKPGLGTISNAVLIGLALDATLQVVPAPDALWLRWVLLLAGIALNGVATGMYIGARFGPGPRDGLMTGLAARGHSVRVVRTAIELTVLAGGFLLGGQVGFGTLIYAVSIGPLAHVMIPLWTVPARDANPPVGTGVAAMADGRTAG</sequence>
<evidence type="ECO:0000256" key="2">
    <source>
        <dbReference type="SAM" id="Phobius"/>
    </source>
</evidence>
<keyword evidence="2" id="KW-1133">Transmembrane helix</keyword>
<keyword evidence="4" id="KW-1185">Reference proteome</keyword>
<feature type="transmembrane region" description="Helical" evidence="2">
    <location>
        <begin position="43"/>
        <end position="61"/>
    </location>
</feature>
<protein>
    <submittedName>
        <fullName evidence="3">Membrane protein</fullName>
    </submittedName>
</protein>
<gene>
    <name evidence="3" type="ORF">Asera_49950</name>
</gene>
<organism evidence="3 4">
    <name type="scientific">Actinocatenispora sera</name>
    <dbReference type="NCBI Taxonomy" id="390989"/>
    <lineage>
        <taxon>Bacteria</taxon>
        <taxon>Bacillati</taxon>
        <taxon>Actinomycetota</taxon>
        <taxon>Actinomycetes</taxon>
        <taxon>Micromonosporales</taxon>
        <taxon>Micromonosporaceae</taxon>
        <taxon>Actinocatenispora</taxon>
    </lineage>
</organism>
<feature type="transmembrane region" description="Helical" evidence="2">
    <location>
        <begin position="81"/>
        <end position="101"/>
    </location>
</feature>
<name>A0A810L6N2_9ACTN</name>
<dbReference type="InterPro" id="IPR038750">
    <property type="entry name" value="YczE/YyaS-like"/>
</dbReference>
<keyword evidence="2" id="KW-0812">Transmembrane</keyword>
<evidence type="ECO:0000256" key="1">
    <source>
        <dbReference type="SAM" id="MobiDB-lite"/>
    </source>
</evidence>
<feature type="compositionally biased region" description="Polar residues" evidence="1">
    <location>
        <begin position="1"/>
        <end position="10"/>
    </location>
</feature>
<evidence type="ECO:0000313" key="4">
    <source>
        <dbReference type="Proteomes" id="UP000680750"/>
    </source>
</evidence>
<dbReference type="EMBL" id="AP023354">
    <property type="protein sequence ID" value="BCJ30887.1"/>
    <property type="molecule type" value="Genomic_DNA"/>
</dbReference>
<reference evidence="3" key="1">
    <citation type="submission" date="2020-08" db="EMBL/GenBank/DDBJ databases">
        <title>Whole genome shotgun sequence of Actinocatenispora sera NBRC 101916.</title>
        <authorList>
            <person name="Komaki H."/>
            <person name="Tamura T."/>
        </authorList>
    </citation>
    <scope>NUCLEOTIDE SEQUENCE</scope>
    <source>
        <strain evidence="3">NBRC 101916</strain>
    </source>
</reference>
<evidence type="ECO:0000313" key="3">
    <source>
        <dbReference type="EMBL" id="BCJ30887.1"/>
    </source>
</evidence>
<dbReference type="Proteomes" id="UP000680750">
    <property type="component" value="Chromosome"/>
</dbReference>
<feature type="region of interest" description="Disordered" evidence="1">
    <location>
        <begin position="1"/>
        <end position="25"/>
    </location>
</feature>
<dbReference type="Pfam" id="PF19700">
    <property type="entry name" value="DUF6198"/>
    <property type="match status" value="1"/>
</dbReference>
<feature type="transmembrane region" description="Helical" evidence="2">
    <location>
        <begin position="135"/>
        <end position="157"/>
    </location>
</feature>
<feature type="transmembrane region" description="Helical" evidence="2">
    <location>
        <begin position="108"/>
        <end position="129"/>
    </location>
</feature>
<accession>A0A810L6N2</accession>
<keyword evidence="2" id="KW-0472">Membrane</keyword>
<dbReference type="PANTHER" id="PTHR40078">
    <property type="entry name" value="INTEGRAL MEMBRANE PROTEIN-RELATED"/>
    <property type="match status" value="1"/>
</dbReference>
<proteinExistence type="predicted"/>
<dbReference type="KEGG" id="aser:Asera_49950"/>
<dbReference type="AlphaFoldDB" id="A0A810L6N2"/>